<keyword evidence="1" id="KW-0812">Transmembrane</keyword>
<accession>A0A6V7QZ17</accession>
<keyword evidence="1" id="KW-0472">Membrane</keyword>
<evidence type="ECO:0000256" key="1">
    <source>
        <dbReference type="SAM" id="Phobius"/>
    </source>
</evidence>
<sequence>MPFVDWMAKMGGMWISLVVPGVVVVVVAVVEVDIPEAAAVVTASVMNVGSLATLPGSVGCSEVMEVREAEGVEVPVLNIEEAQVMDAGAIVPKTEGHIDIAAIHLAVAVAYAGHRHLNAEPLLMLMVIIGAGAGAGTRPHYAQS</sequence>
<dbReference type="AlphaFoldDB" id="A0A6V7QZ17"/>
<dbReference type="EMBL" id="CAJEUB010000072">
    <property type="protein sequence ID" value="CAD1848187.1"/>
    <property type="molecule type" value="Genomic_DNA"/>
</dbReference>
<reference evidence="2" key="1">
    <citation type="submission" date="2020-07" db="EMBL/GenBank/DDBJ databases">
        <authorList>
            <person name="Lin J."/>
        </authorList>
    </citation>
    <scope>NUCLEOTIDE SEQUENCE</scope>
</reference>
<organism evidence="2">
    <name type="scientific">Ananas comosus var. bracteatus</name>
    <name type="common">red pineapple</name>
    <dbReference type="NCBI Taxonomy" id="296719"/>
    <lineage>
        <taxon>Eukaryota</taxon>
        <taxon>Viridiplantae</taxon>
        <taxon>Streptophyta</taxon>
        <taxon>Embryophyta</taxon>
        <taxon>Tracheophyta</taxon>
        <taxon>Spermatophyta</taxon>
        <taxon>Magnoliopsida</taxon>
        <taxon>Liliopsida</taxon>
        <taxon>Poales</taxon>
        <taxon>Bromeliaceae</taxon>
        <taxon>Bromelioideae</taxon>
        <taxon>Ananas</taxon>
    </lineage>
</organism>
<evidence type="ECO:0000313" key="2">
    <source>
        <dbReference type="EMBL" id="CAD1848187.1"/>
    </source>
</evidence>
<protein>
    <submittedName>
        <fullName evidence="2">Uncharacterized protein</fullName>
    </submittedName>
</protein>
<proteinExistence type="predicted"/>
<name>A0A6V7QZ17_ANACO</name>
<keyword evidence="1" id="KW-1133">Transmembrane helix</keyword>
<gene>
    <name evidence="2" type="ORF">CB5_LOCUS31398</name>
</gene>
<feature type="transmembrane region" description="Helical" evidence="1">
    <location>
        <begin position="12"/>
        <end position="30"/>
    </location>
</feature>